<evidence type="ECO:0000313" key="2">
    <source>
        <dbReference type="Proteomes" id="UP000510822"/>
    </source>
</evidence>
<dbReference type="Pfam" id="PF12276">
    <property type="entry name" value="DUF3617"/>
    <property type="match status" value="1"/>
</dbReference>
<dbReference type="EMBL" id="CP058952">
    <property type="protein sequence ID" value="QLI80315.1"/>
    <property type="molecule type" value="Genomic_DNA"/>
</dbReference>
<reference evidence="1 2" key="1">
    <citation type="journal article" date="2016" name="Int. J. Syst. Evol. Microbiol.">
        <title>Chitinibacter fontanus sp. nov., isolated from a spring.</title>
        <authorList>
            <person name="Sheu S.Y."/>
            <person name="Li Y.S."/>
            <person name="Young C.C."/>
            <person name="Chen W.M."/>
        </authorList>
    </citation>
    <scope>NUCLEOTIDE SEQUENCE [LARGE SCALE GENOMIC DNA]</scope>
    <source>
        <strain evidence="1 2">STM-7</strain>
    </source>
</reference>
<gene>
    <name evidence="1" type="ORF">HZU75_01515</name>
</gene>
<proteinExistence type="predicted"/>
<dbReference type="AlphaFoldDB" id="A0A7D5V7V4"/>
<dbReference type="Proteomes" id="UP000510822">
    <property type="component" value="Chromosome"/>
</dbReference>
<dbReference type="KEGG" id="cfon:HZU75_01515"/>
<accession>A0A7D5V7V4</accession>
<dbReference type="PROSITE" id="PS51257">
    <property type="entry name" value="PROKAR_LIPOPROTEIN"/>
    <property type="match status" value="1"/>
</dbReference>
<dbReference type="RefSeq" id="WP_180307458.1">
    <property type="nucleotide sequence ID" value="NZ_CP058952.1"/>
</dbReference>
<keyword evidence="2" id="KW-1185">Reference proteome</keyword>
<name>A0A7D5V7V4_9NEIS</name>
<sequence>MKSTTANKRRQTCALALSLFLINITTIGCVSAAEFLPKPGLWSITSEIPAEQKAALAKMKSKITVQSRQNGLSFDADAGTVTLEQCLDAAKLKQWHRLGLEENLYCEAPAMQQKGLHISIDVRCSQPKPATLHSEIEFSANREQYRFDHLIHADGTAMHLKGQARRLGDCP</sequence>
<evidence type="ECO:0000313" key="1">
    <source>
        <dbReference type="EMBL" id="QLI80315.1"/>
    </source>
</evidence>
<organism evidence="1 2">
    <name type="scientific">Chitinibacter fontanus</name>
    <dbReference type="NCBI Taxonomy" id="1737446"/>
    <lineage>
        <taxon>Bacteria</taxon>
        <taxon>Pseudomonadati</taxon>
        <taxon>Pseudomonadota</taxon>
        <taxon>Betaproteobacteria</taxon>
        <taxon>Neisseriales</taxon>
        <taxon>Chitinibacteraceae</taxon>
        <taxon>Chitinibacter</taxon>
    </lineage>
</organism>
<protein>
    <submittedName>
        <fullName evidence="1">DUF3617 family protein</fullName>
    </submittedName>
</protein>
<dbReference type="InterPro" id="IPR022061">
    <property type="entry name" value="DUF3617"/>
</dbReference>